<protein>
    <submittedName>
        <fullName evidence="2">Uncharacterized protein</fullName>
    </submittedName>
</protein>
<evidence type="ECO:0000313" key="2">
    <source>
        <dbReference type="EMBL" id="TCV04157.1"/>
    </source>
</evidence>
<comment type="caution">
    <text evidence="2">The sequence shown here is derived from an EMBL/GenBank/DDBJ whole genome shotgun (WGS) entry which is preliminary data.</text>
</comment>
<dbReference type="AlphaFoldDB" id="A0A4R3VFG0"/>
<organism evidence="2 3">
    <name type="scientific">Samsonia erythrinae</name>
    <dbReference type="NCBI Taxonomy" id="160434"/>
    <lineage>
        <taxon>Bacteria</taxon>
        <taxon>Pseudomonadati</taxon>
        <taxon>Pseudomonadota</taxon>
        <taxon>Gammaproteobacteria</taxon>
        <taxon>Enterobacterales</taxon>
        <taxon>Pectobacteriaceae</taxon>
        <taxon>Samsonia</taxon>
    </lineage>
</organism>
<keyword evidence="1" id="KW-0812">Transmembrane</keyword>
<keyword evidence="1" id="KW-1133">Transmembrane helix</keyword>
<evidence type="ECO:0000313" key="3">
    <source>
        <dbReference type="Proteomes" id="UP000295433"/>
    </source>
</evidence>
<name>A0A4R3VFG0_9GAMM</name>
<keyword evidence="1" id="KW-0472">Membrane</keyword>
<proteinExistence type="predicted"/>
<dbReference type="OrthoDB" id="7041659at2"/>
<evidence type="ECO:0000256" key="1">
    <source>
        <dbReference type="SAM" id="Phobius"/>
    </source>
</evidence>
<sequence>MNIKNSLTELQRKQLSILEPQLRSCVKSANLDKAKDITIKLQTLLRPTGHETRLLQAKNWLYETALEAGALEFAKSGFKGNIAKSSNRTRINLEASALLAICFLREKNISEARVLIFNVVDNINNIVSESRRKQFHERLLQRLEEESILSGLIGYSGEVLDLDEVNNETVSLVMKKSENEILENIGCSVPPLSIDLLEQVQDAYMLRLPAPDRILLPKPLSKDKKIDLGKRTSSALKRVAWRALCSPDSEIYKAWSQGLSVVYDKKYIAGAIVSAFNYFSISITMLAASIAALAIKFGSEVFCEIFAPKSLMIDKKDKN</sequence>
<gene>
    <name evidence="2" type="ORF">EDC54_11125</name>
</gene>
<dbReference type="Proteomes" id="UP000295433">
    <property type="component" value="Unassembled WGS sequence"/>
</dbReference>
<reference evidence="2 3" key="1">
    <citation type="submission" date="2019-03" db="EMBL/GenBank/DDBJ databases">
        <title>Genomic Encyclopedia of Type Strains, Phase IV (KMG-IV): sequencing the most valuable type-strain genomes for metagenomic binning, comparative biology and taxonomic classification.</title>
        <authorList>
            <person name="Goeker M."/>
        </authorList>
    </citation>
    <scope>NUCLEOTIDE SEQUENCE [LARGE SCALE GENOMIC DNA]</scope>
    <source>
        <strain evidence="2 3">DSM 16730</strain>
    </source>
</reference>
<accession>A0A4R3VFG0</accession>
<keyword evidence="3" id="KW-1185">Reference proteome</keyword>
<feature type="transmembrane region" description="Helical" evidence="1">
    <location>
        <begin position="275"/>
        <end position="295"/>
    </location>
</feature>
<dbReference type="RefSeq" id="WP_132457853.1">
    <property type="nucleotide sequence ID" value="NZ_JAWIZJ010000011.1"/>
</dbReference>
<dbReference type="EMBL" id="SMBY01000011">
    <property type="protein sequence ID" value="TCV04157.1"/>
    <property type="molecule type" value="Genomic_DNA"/>
</dbReference>